<evidence type="ECO:0000256" key="5">
    <source>
        <dbReference type="ARBA" id="ARBA00022801"/>
    </source>
</evidence>
<accession>A0ABW4RRP2</accession>
<keyword evidence="9" id="KW-0963">Cytoplasm</keyword>
<comment type="subcellular location">
    <subcellularLocation>
        <location evidence="9">Cytoplasm</location>
    </subcellularLocation>
</comment>
<dbReference type="EC" id="3.2.1.26" evidence="3 8"/>
<dbReference type="GO" id="GO:0016787">
    <property type="term" value="F:hydrolase activity"/>
    <property type="evidence" value="ECO:0007669"/>
    <property type="project" value="UniProtKB-KW"/>
</dbReference>
<dbReference type="RefSeq" id="WP_347323625.1">
    <property type="nucleotide sequence ID" value="NZ_JBCGUH010000002.1"/>
</dbReference>
<feature type="domain" description="Glycosyl hydrolase family 32 N-terminal" evidence="10">
    <location>
        <begin position="9"/>
        <end position="314"/>
    </location>
</feature>
<dbReference type="SMART" id="SM00640">
    <property type="entry name" value="Glyco_32"/>
    <property type="match status" value="1"/>
</dbReference>
<name>A0ABW4RRP2_9BACL</name>
<evidence type="ECO:0000313" key="13">
    <source>
        <dbReference type="Proteomes" id="UP001597233"/>
    </source>
</evidence>
<sequence>MNNYRLDYHIAPISGFMNDPNGLVQFKGKYHVFYQWLDRIQAQGPKSWGHVVSTDLVHWEHYECALHPDQWYDKDGCYSGSAIVHGDTLYLFYTGNVRTESGERETYQCLATSTDGEQFTKHGPVIYLPEGYTAHFRDPKVWKDTTAQQWWMVIGAQTEQLTGNVALYRSDDLWNWTYEGNMLSDDRNWGYMCECPDLVTVAEQQYMIVSRQEKIEQDGRELDQCIPYYFAGQMQSDAQFLLYSGQEQQLDEGWDYYAPQSFVDEQGRVLSFAWMGGGEIDYQMSQPTVADGWLHALTIPRQLIAGTQGLKQRPVTELQQLRQNERAYNLVSAGSDEVSEAVWTVTSHVQEMLLEFDNVRHWQLLLLDRVQLHYSAESGQVVLKRRSWWTGQWDERVIALPDRLERLHLFIDRSSVELFINDGEKTATMRVFFDAAADTIRLSGCANVSGKVWELSKGEL</sequence>
<evidence type="ECO:0000256" key="8">
    <source>
        <dbReference type="RuleBase" id="RU362110"/>
    </source>
</evidence>
<comment type="similarity">
    <text evidence="2 8">Belongs to the glycosyl hydrolase 32 family.</text>
</comment>
<comment type="catalytic activity">
    <reaction evidence="8">
        <text>Hydrolysis of terminal non-reducing beta-D-fructofuranoside residues in beta-D-fructofuranosides.</text>
        <dbReference type="EC" id="3.2.1.26"/>
    </reaction>
</comment>
<evidence type="ECO:0000256" key="1">
    <source>
        <dbReference type="ARBA" id="ARBA00004914"/>
    </source>
</evidence>
<dbReference type="InterPro" id="IPR018053">
    <property type="entry name" value="Glyco_hydro_32_AS"/>
</dbReference>
<keyword evidence="5 8" id="KW-0378">Hydrolase</keyword>
<evidence type="ECO:0000256" key="9">
    <source>
        <dbReference type="RuleBase" id="RU365015"/>
    </source>
</evidence>
<dbReference type="InterPro" id="IPR051214">
    <property type="entry name" value="GH32_Enzymes"/>
</dbReference>
<dbReference type="SUPFAM" id="SSF49899">
    <property type="entry name" value="Concanavalin A-like lectins/glucanases"/>
    <property type="match status" value="1"/>
</dbReference>
<gene>
    <name evidence="12" type="ORF">ACFSC9_21725</name>
</gene>
<comment type="function">
    <text evidence="9">Enables the bacterium to metabolize sucrose as a sole carbon source.</text>
</comment>
<dbReference type="Pfam" id="PF08244">
    <property type="entry name" value="Glyco_hydro_32C"/>
    <property type="match status" value="1"/>
</dbReference>
<dbReference type="InterPro" id="IPR013148">
    <property type="entry name" value="Glyco_hydro_32_N"/>
</dbReference>
<proteinExistence type="inferred from homology"/>
<dbReference type="InterPro" id="IPR013189">
    <property type="entry name" value="Glyco_hydro_32_C"/>
</dbReference>
<evidence type="ECO:0000259" key="11">
    <source>
        <dbReference type="Pfam" id="PF08244"/>
    </source>
</evidence>
<evidence type="ECO:0000313" key="12">
    <source>
        <dbReference type="EMBL" id="MFD1888108.1"/>
    </source>
</evidence>
<evidence type="ECO:0000256" key="3">
    <source>
        <dbReference type="ARBA" id="ARBA00012758"/>
    </source>
</evidence>
<dbReference type="PANTHER" id="PTHR43101">
    <property type="entry name" value="BETA-FRUCTOSIDASE"/>
    <property type="match status" value="1"/>
</dbReference>
<evidence type="ECO:0000256" key="6">
    <source>
        <dbReference type="ARBA" id="ARBA00023295"/>
    </source>
</evidence>
<dbReference type="InterPro" id="IPR001362">
    <property type="entry name" value="Glyco_hydro_32"/>
</dbReference>
<evidence type="ECO:0000259" key="10">
    <source>
        <dbReference type="Pfam" id="PF00251"/>
    </source>
</evidence>
<feature type="domain" description="Glycosyl hydrolase family 32 C-terminal" evidence="11">
    <location>
        <begin position="317"/>
        <end position="444"/>
    </location>
</feature>
<evidence type="ECO:0000256" key="7">
    <source>
        <dbReference type="ARBA" id="ARBA00033367"/>
    </source>
</evidence>
<dbReference type="InterPro" id="IPR006232">
    <property type="entry name" value="Suc6P_hydrolase"/>
</dbReference>
<protein>
    <recommendedName>
        <fullName evidence="4 8">Sucrose-6-phosphate hydrolase</fullName>
        <ecNumber evidence="3 8">3.2.1.26</ecNumber>
    </recommendedName>
    <alternativeName>
        <fullName evidence="7 9">Invertase</fullName>
    </alternativeName>
</protein>
<evidence type="ECO:0000256" key="4">
    <source>
        <dbReference type="ARBA" id="ARBA00019623"/>
    </source>
</evidence>
<dbReference type="PROSITE" id="PS00609">
    <property type="entry name" value="GLYCOSYL_HYDROL_F32"/>
    <property type="match status" value="1"/>
</dbReference>
<evidence type="ECO:0000256" key="2">
    <source>
        <dbReference type="ARBA" id="ARBA00009902"/>
    </source>
</evidence>
<dbReference type="Pfam" id="PF00251">
    <property type="entry name" value="Glyco_hydro_32N"/>
    <property type="match status" value="1"/>
</dbReference>
<dbReference type="Gene3D" id="2.60.120.560">
    <property type="entry name" value="Exo-inulinase, domain 1"/>
    <property type="match status" value="1"/>
</dbReference>
<dbReference type="EMBL" id="JBHUEH010000032">
    <property type="protein sequence ID" value="MFD1888108.1"/>
    <property type="molecule type" value="Genomic_DNA"/>
</dbReference>
<comment type="pathway">
    <text evidence="1 9">Glycan biosynthesis; sucrose metabolism.</text>
</comment>
<dbReference type="InterPro" id="IPR013320">
    <property type="entry name" value="ConA-like_dom_sf"/>
</dbReference>
<dbReference type="PANTHER" id="PTHR43101:SF1">
    <property type="entry name" value="BETA-FRUCTOSIDASE"/>
    <property type="match status" value="1"/>
</dbReference>
<keyword evidence="6 8" id="KW-0326">Glycosidase</keyword>
<dbReference type="SUPFAM" id="SSF75005">
    <property type="entry name" value="Arabinanase/levansucrase/invertase"/>
    <property type="match status" value="1"/>
</dbReference>
<dbReference type="CDD" id="cd18623">
    <property type="entry name" value="GH32_ScrB-like"/>
    <property type="match status" value="1"/>
</dbReference>
<dbReference type="InterPro" id="IPR023296">
    <property type="entry name" value="Glyco_hydro_beta-prop_sf"/>
</dbReference>
<keyword evidence="13" id="KW-1185">Reference proteome</keyword>
<keyword evidence="9" id="KW-0119">Carbohydrate metabolism</keyword>
<organism evidence="12 13">
    <name type="scientific">Paenibacillus wenxiniae</name>
    <dbReference type="NCBI Taxonomy" id="1636843"/>
    <lineage>
        <taxon>Bacteria</taxon>
        <taxon>Bacillati</taxon>
        <taxon>Bacillota</taxon>
        <taxon>Bacilli</taxon>
        <taxon>Bacillales</taxon>
        <taxon>Paenibacillaceae</taxon>
        <taxon>Paenibacillus</taxon>
    </lineage>
</organism>
<dbReference type="Gene3D" id="2.115.10.20">
    <property type="entry name" value="Glycosyl hydrolase domain, family 43"/>
    <property type="match status" value="1"/>
</dbReference>
<comment type="caution">
    <text evidence="12">The sequence shown here is derived from an EMBL/GenBank/DDBJ whole genome shotgun (WGS) entry which is preliminary data.</text>
</comment>
<dbReference type="NCBIfam" id="TIGR01322">
    <property type="entry name" value="scrB_fam"/>
    <property type="match status" value="1"/>
</dbReference>
<reference evidence="13" key="1">
    <citation type="journal article" date="2019" name="Int. J. Syst. Evol. Microbiol.">
        <title>The Global Catalogue of Microorganisms (GCM) 10K type strain sequencing project: providing services to taxonomists for standard genome sequencing and annotation.</title>
        <authorList>
            <consortium name="The Broad Institute Genomics Platform"/>
            <consortium name="The Broad Institute Genome Sequencing Center for Infectious Disease"/>
            <person name="Wu L."/>
            <person name="Ma J."/>
        </authorList>
    </citation>
    <scope>NUCLEOTIDE SEQUENCE [LARGE SCALE GENOMIC DNA]</scope>
    <source>
        <strain evidence="13">CCUG 54950</strain>
    </source>
</reference>
<dbReference type="Proteomes" id="UP001597233">
    <property type="component" value="Unassembled WGS sequence"/>
</dbReference>